<evidence type="ECO:0000313" key="2">
    <source>
        <dbReference type="EMBL" id="RVW25201.1"/>
    </source>
</evidence>
<dbReference type="EMBL" id="QGNW01002120">
    <property type="protein sequence ID" value="RVW25201.1"/>
    <property type="molecule type" value="Genomic_DNA"/>
</dbReference>
<accession>A0A438CPR1</accession>
<organism evidence="2 3">
    <name type="scientific">Vitis vinifera</name>
    <name type="common">Grape</name>
    <dbReference type="NCBI Taxonomy" id="29760"/>
    <lineage>
        <taxon>Eukaryota</taxon>
        <taxon>Viridiplantae</taxon>
        <taxon>Streptophyta</taxon>
        <taxon>Embryophyta</taxon>
        <taxon>Tracheophyta</taxon>
        <taxon>Spermatophyta</taxon>
        <taxon>Magnoliopsida</taxon>
        <taxon>eudicotyledons</taxon>
        <taxon>Gunneridae</taxon>
        <taxon>Pentapetalae</taxon>
        <taxon>rosids</taxon>
        <taxon>Vitales</taxon>
        <taxon>Vitaceae</taxon>
        <taxon>Viteae</taxon>
        <taxon>Vitis</taxon>
    </lineage>
</organism>
<evidence type="ECO:0000313" key="3">
    <source>
        <dbReference type="Proteomes" id="UP000288805"/>
    </source>
</evidence>
<gene>
    <name evidence="2" type="ORF">CK203_114742</name>
</gene>
<evidence type="ECO:0000256" key="1">
    <source>
        <dbReference type="SAM" id="MobiDB-lite"/>
    </source>
</evidence>
<sequence>MHGGPPWPCRSAGRGRGAHHIHARRAHSSHMGALLSACRIHKDLRRGRRAFRQLMQLEPLRGDRYKLAGQMFSSAGEKRRGR</sequence>
<comment type="caution">
    <text evidence="2">The sequence shown here is derived from an EMBL/GenBank/DDBJ whole genome shotgun (WGS) entry which is preliminary data.</text>
</comment>
<protein>
    <recommendedName>
        <fullName evidence="4">Pentatricopeptide repeat-containing protein</fullName>
    </recommendedName>
</protein>
<proteinExistence type="predicted"/>
<name>A0A438CPR1_VITVI</name>
<dbReference type="AlphaFoldDB" id="A0A438CPR1"/>
<feature type="compositionally biased region" description="Basic residues" evidence="1">
    <location>
        <begin position="16"/>
        <end position="28"/>
    </location>
</feature>
<evidence type="ECO:0008006" key="4">
    <source>
        <dbReference type="Google" id="ProtNLM"/>
    </source>
</evidence>
<feature type="region of interest" description="Disordered" evidence="1">
    <location>
        <begin position="1"/>
        <end position="28"/>
    </location>
</feature>
<reference evidence="2 3" key="1">
    <citation type="journal article" date="2018" name="PLoS Genet.">
        <title>Population sequencing reveals clonal diversity and ancestral inbreeding in the grapevine cultivar Chardonnay.</title>
        <authorList>
            <person name="Roach M.J."/>
            <person name="Johnson D.L."/>
            <person name="Bohlmann J."/>
            <person name="van Vuuren H.J."/>
            <person name="Jones S.J."/>
            <person name="Pretorius I.S."/>
            <person name="Schmidt S.A."/>
            <person name="Borneman A.R."/>
        </authorList>
    </citation>
    <scope>NUCLEOTIDE SEQUENCE [LARGE SCALE GENOMIC DNA]</scope>
    <source>
        <strain evidence="3">cv. Chardonnay</strain>
        <tissue evidence="2">Leaf</tissue>
    </source>
</reference>
<dbReference type="Proteomes" id="UP000288805">
    <property type="component" value="Unassembled WGS sequence"/>
</dbReference>